<dbReference type="STRING" id="1802389.A3C17_01555"/>
<sequence length="221" mass="23827">MPIGKESVVIRIIALFLFAVLFTLTALTPAYGQDALPSFSPQIRLLVHGTKVLKDMEEAKPSVGLGMWVIEPNILDANPQAQTTLGLRLSTNTTWIEFLGGGVVSPTTTGVFNPVFDVRAFADLGVHLFSEVSLYGDAAYWYVSADAPIKSGGKMLFKIGGEAEGAKTYRNTGGFFAAGPHVVIPWGDHFATMVAFQFRIEPTATVPIVSTVGRLYAIINF</sequence>
<evidence type="ECO:0000313" key="2">
    <source>
        <dbReference type="Proteomes" id="UP000177097"/>
    </source>
</evidence>
<evidence type="ECO:0000313" key="1">
    <source>
        <dbReference type="EMBL" id="OGL70052.1"/>
    </source>
</evidence>
<gene>
    <name evidence="1" type="ORF">A3C17_01555</name>
</gene>
<protein>
    <recommendedName>
        <fullName evidence="3">Outer membrane protein beta-barrel domain-containing protein</fullName>
    </recommendedName>
</protein>
<name>A0A1F7TVP3_9BACT</name>
<reference evidence="1 2" key="1">
    <citation type="journal article" date="2016" name="Nat. Commun.">
        <title>Thousands of microbial genomes shed light on interconnected biogeochemical processes in an aquifer system.</title>
        <authorList>
            <person name="Anantharaman K."/>
            <person name="Brown C.T."/>
            <person name="Hug L.A."/>
            <person name="Sharon I."/>
            <person name="Castelle C.J."/>
            <person name="Probst A.J."/>
            <person name="Thomas B.C."/>
            <person name="Singh A."/>
            <person name="Wilkins M.J."/>
            <person name="Karaoz U."/>
            <person name="Brodie E.L."/>
            <person name="Williams K.H."/>
            <person name="Hubbard S.S."/>
            <person name="Banfield J.F."/>
        </authorList>
    </citation>
    <scope>NUCLEOTIDE SEQUENCE [LARGE SCALE GENOMIC DNA]</scope>
</reference>
<accession>A0A1F7TVP3</accession>
<proteinExistence type="predicted"/>
<dbReference type="AlphaFoldDB" id="A0A1F7TVP3"/>
<organism evidence="1 2">
    <name type="scientific">Candidatus Uhrbacteria bacterium RIFCSPHIGHO2_02_FULL_53_13</name>
    <dbReference type="NCBI Taxonomy" id="1802389"/>
    <lineage>
        <taxon>Bacteria</taxon>
        <taxon>Candidatus Uhriibacteriota</taxon>
    </lineage>
</organism>
<dbReference type="EMBL" id="MGDX01000037">
    <property type="protein sequence ID" value="OGL70052.1"/>
    <property type="molecule type" value="Genomic_DNA"/>
</dbReference>
<comment type="caution">
    <text evidence="1">The sequence shown here is derived from an EMBL/GenBank/DDBJ whole genome shotgun (WGS) entry which is preliminary data.</text>
</comment>
<dbReference type="Proteomes" id="UP000177097">
    <property type="component" value="Unassembled WGS sequence"/>
</dbReference>
<evidence type="ECO:0008006" key="3">
    <source>
        <dbReference type="Google" id="ProtNLM"/>
    </source>
</evidence>